<dbReference type="PANTHER" id="PTHR21024">
    <property type="entry name" value="GROWTH HORMONE-INDUCIBLE SOLUBLE PROTEIN-RELATED"/>
    <property type="match status" value="1"/>
</dbReference>
<evidence type="ECO:0000313" key="3">
    <source>
        <dbReference type="EMBL" id="CRK86587.1"/>
    </source>
</evidence>
<evidence type="ECO:0000259" key="2">
    <source>
        <dbReference type="Pfam" id="PF05347"/>
    </source>
</evidence>
<dbReference type="InterPro" id="IPR008011">
    <property type="entry name" value="Complex1_LYR_dom"/>
</dbReference>
<organism evidence="3 4">
    <name type="scientific">Clunio marinus</name>
    <dbReference type="NCBI Taxonomy" id="568069"/>
    <lineage>
        <taxon>Eukaryota</taxon>
        <taxon>Metazoa</taxon>
        <taxon>Ecdysozoa</taxon>
        <taxon>Arthropoda</taxon>
        <taxon>Hexapoda</taxon>
        <taxon>Insecta</taxon>
        <taxon>Pterygota</taxon>
        <taxon>Neoptera</taxon>
        <taxon>Endopterygota</taxon>
        <taxon>Diptera</taxon>
        <taxon>Nematocera</taxon>
        <taxon>Chironomoidea</taxon>
        <taxon>Chironomidae</taxon>
        <taxon>Clunio</taxon>
    </lineage>
</organism>
<reference evidence="3 4" key="1">
    <citation type="submission" date="2015-04" db="EMBL/GenBank/DDBJ databases">
        <authorList>
            <person name="Syromyatnikov M.Y."/>
            <person name="Popov V.N."/>
        </authorList>
    </citation>
    <scope>NUCLEOTIDE SEQUENCE [LARGE SCALE GENOMIC DNA]</scope>
</reference>
<protein>
    <submittedName>
        <fullName evidence="3">CLUMA_CG000034, isoform A</fullName>
    </submittedName>
</protein>
<gene>
    <name evidence="3" type="ORF">CLUMA_CG000034</name>
</gene>
<evidence type="ECO:0000313" key="4">
    <source>
        <dbReference type="Proteomes" id="UP000183832"/>
    </source>
</evidence>
<dbReference type="OrthoDB" id="10258445at2759"/>
<dbReference type="EMBL" id="CVRI01000001">
    <property type="protein sequence ID" value="CRK86587.1"/>
    <property type="molecule type" value="Genomic_DNA"/>
</dbReference>
<feature type="domain" description="Complex 1 LYR protein" evidence="2">
    <location>
        <begin position="6"/>
        <end position="57"/>
    </location>
</feature>
<keyword evidence="4" id="KW-1185">Reference proteome</keyword>
<dbReference type="STRING" id="568069.A0A1J1HFG6"/>
<proteinExistence type="inferred from homology"/>
<evidence type="ECO:0000256" key="1">
    <source>
        <dbReference type="ARBA" id="ARBA00009508"/>
    </source>
</evidence>
<dbReference type="Proteomes" id="UP000183832">
    <property type="component" value="Unassembled WGS sequence"/>
</dbReference>
<sequence>MSQRSRVIQLYKTLQYLGREYPVSPEKFRVTCKKTFKNNSKETSPEKIAEMIAKGEYVVKEIESLYALKKYRAMLKRYYD</sequence>
<dbReference type="CDD" id="cd20265">
    <property type="entry name" value="Complex1_LYR_ETFRF1_LYRM5"/>
    <property type="match status" value="1"/>
</dbReference>
<dbReference type="AlphaFoldDB" id="A0A1J1HFG6"/>
<dbReference type="GO" id="GO:0090324">
    <property type="term" value="P:negative regulation of oxidative phosphorylation"/>
    <property type="evidence" value="ECO:0007669"/>
    <property type="project" value="InterPro"/>
</dbReference>
<dbReference type="InterPro" id="IPR052000">
    <property type="entry name" value="ETFRF1"/>
</dbReference>
<dbReference type="InterPro" id="IPR045296">
    <property type="entry name" value="Complex1_LYR_ETFRF1_LYRM5"/>
</dbReference>
<dbReference type="PANTHER" id="PTHR21024:SF0">
    <property type="entry name" value="ELECTRON TRANSFER FLAVOPROTEIN REGULATORY FACTOR 1"/>
    <property type="match status" value="1"/>
</dbReference>
<dbReference type="GO" id="GO:0022904">
    <property type="term" value="P:respiratory electron transport chain"/>
    <property type="evidence" value="ECO:0007669"/>
    <property type="project" value="TreeGrafter"/>
</dbReference>
<name>A0A1J1HFG6_9DIPT</name>
<comment type="similarity">
    <text evidence="1">Belongs to the complex I LYR family.</text>
</comment>
<dbReference type="Pfam" id="PF05347">
    <property type="entry name" value="Complex1_LYR"/>
    <property type="match status" value="1"/>
</dbReference>
<dbReference type="GO" id="GO:0005739">
    <property type="term" value="C:mitochondrion"/>
    <property type="evidence" value="ECO:0007669"/>
    <property type="project" value="TreeGrafter"/>
</dbReference>
<accession>A0A1J1HFG6</accession>